<dbReference type="HOGENOM" id="CLU_2290487_0_0_6"/>
<sequence length="104" mass="11539">MVSIHGLPPALVQNQKVQKQQAVGKNNQVKKANGSKAMVAQPSKVATAVTNQVKQLNASEYANSRLQYDLPEGGNRKAMEEYMDIMLQKRREELAQLVGVDLYI</sequence>
<organism evidence="1 2">
    <name type="scientific">Aliivibrio wodanis</name>
    <dbReference type="NCBI Taxonomy" id="80852"/>
    <lineage>
        <taxon>Bacteria</taxon>
        <taxon>Pseudomonadati</taxon>
        <taxon>Pseudomonadota</taxon>
        <taxon>Gammaproteobacteria</taxon>
        <taxon>Vibrionales</taxon>
        <taxon>Vibrionaceae</taxon>
        <taxon>Aliivibrio</taxon>
    </lineage>
</organism>
<reference evidence="2" key="1">
    <citation type="submission" date="2014-09" db="EMBL/GenBank/DDBJ databases">
        <authorList>
            <person name="Hjerde E."/>
        </authorList>
    </citation>
    <scope>NUCLEOTIDE SEQUENCE [LARGE SCALE GENOMIC DNA]</scope>
    <source>
        <strain evidence="2">06/09/139</strain>
    </source>
</reference>
<dbReference type="Proteomes" id="UP000032427">
    <property type="component" value="Chromosome 1"/>
</dbReference>
<evidence type="ECO:0008006" key="3">
    <source>
        <dbReference type="Google" id="ProtNLM"/>
    </source>
</evidence>
<dbReference type="OrthoDB" id="5903961at2"/>
<dbReference type="AlphaFoldDB" id="A0A090KK10"/>
<proteinExistence type="predicted"/>
<keyword evidence="2" id="KW-1185">Reference proteome</keyword>
<accession>A0A090KK10</accession>
<evidence type="ECO:0000313" key="2">
    <source>
        <dbReference type="Proteomes" id="UP000032427"/>
    </source>
</evidence>
<dbReference type="RefSeq" id="WP_045102495.1">
    <property type="nucleotide sequence ID" value="NZ_LN554846.1"/>
</dbReference>
<dbReference type="EMBL" id="LN554846">
    <property type="protein sequence ID" value="CED71894.1"/>
    <property type="molecule type" value="Genomic_DNA"/>
</dbReference>
<evidence type="ECO:0000313" key="1">
    <source>
        <dbReference type="EMBL" id="CED71894.1"/>
    </source>
</evidence>
<dbReference type="GeneID" id="28541404"/>
<dbReference type="PATRIC" id="fig|80852.17.peg.1889"/>
<dbReference type="KEGG" id="awd:AWOD_I_1829"/>
<protein>
    <recommendedName>
        <fullName evidence="3">Chromosome segregation ATPase</fullName>
    </recommendedName>
</protein>
<name>A0A090KK10_9GAMM</name>
<dbReference type="STRING" id="80852.AWOD_I_1829"/>
<gene>
    <name evidence="1" type="ORF">AWOD_I_1829</name>
</gene>